<dbReference type="Pfam" id="PF03652">
    <property type="entry name" value="RuvX"/>
    <property type="match status" value="1"/>
</dbReference>
<keyword evidence="4 5" id="KW-0378">Hydrolase</keyword>
<keyword evidence="1 5" id="KW-0963">Cytoplasm</keyword>
<evidence type="ECO:0000256" key="4">
    <source>
        <dbReference type="ARBA" id="ARBA00022801"/>
    </source>
</evidence>
<proteinExistence type="inferred from homology"/>
<evidence type="ECO:0000256" key="5">
    <source>
        <dbReference type="HAMAP-Rule" id="MF_00651"/>
    </source>
</evidence>
<dbReference type="InterPro" id="IPR005227">
    <property type="entry name" value="YqgF"/>
</dbReference>
<dbReference type="InterPro" id="IPR012337">
    <property type="entry name" value="RNaseH-like_sf"/>
</dbReference>
<reference evidence="7 8" key="1">
    <citation type="journal article" date="2018" name="Mar. Genomics">
        <title>Complete genome sequence of Marinifilaceae bacterium strain SPP2, isolated from the Antarctic marine sediment.</title>
        <authorList>
            <person name="Watanabe M."/>
            <person name="Kojima H."/>
            <person name="Fukui M."/>
        </authorList>
    </citation>
    <scope>NUCLEOTIDE SEQUENCE [LARGE SCALE GENOMIC DNA]</scope>
    <source>
        <strain evidence="7 8">SPP2</strain>
    </source>
</reference>
<dbReference type="GO" id="GO:0016788">
    <property type="term" value="F:hydrolase activity, acting on ester bonds"/>
    <property type="evidence" value="ECO:0007669"/>
    <property type="project" value="UniProtKB-UniRule"/>
</dbReference>
<evidence type="ECO:0000313" key="8">
    <source>
        <dbReference type="Proteomes" id="UP000218267"/>
    </source>
</evidence>
<dbReference type="HAMAP" id="MF_00651">
    <property type="entry name" value="Nuclease_YqgF"/>
    <property type="match status" value="1"/>
</dbReference>
<keyword evidence="8" id="KW-1185">Reference proteome</keyword>
<dbReference type="SUPFAM" id="SSF53098">
    <property type="entry name" value="Ribonuclease H-like"/>
    <property type="match status" value="1"/>
</dbReference>
<evidence type="ECO:0000259" key="6">
    <source>
        <dbReference type="SMART" id="SM00732"/>
    </source>
</evidence>
<dbReference type="InterPro" id="IPR037027">
    <property type="entry name" value="YqgF/RNaseH-like_dom_sf"/>
</dbReference>
<keyword evidence="2 5" id="KW-0690">Ribosome biogenesis</keyword>
<comment type="similarity">
    <text evidence="5">Belongs to the YqgF HJR family.</text>
</comment>
<dbReference type="SMART" id="SM00732">
    <property type="entry name" value="YqgFc"/>
    <property type="match status" value="1"/>
</dbReference>
<name>A0A1Y1CKF2_9BACT</name>
<dbReference type="EC" id="3.1.-.-" evidence="5"/>
<dbReference type="KEGG" id="mbas:ALGA_2544"/>
<dbReference type="EMBL" id="AP018042">
    <property type="protein sequence ID" value="BAX80866.1"/>
    <property type="molecule type" value="Genomic_DNA"/>
</dbReference>
<dbReference type="GO" id="GO:0004518">
    <property type="term" value="F:nuclease activity"/>
    <property type="evidence" value="ECO:0007669"/>
    <property type="project" value="UniProtKB-KW"/>
</dbReference>
<sequence>MARIIAIDYGRKRVGLAVTDPLQIIANGLDTVAAKDVLTYLEKYFETEKVECIVVGYPKQMNNEDSESVKYLKPFLGKLKKKFSDMPIEMVDERFTSKIAFQTMIDGGLGKKARRDKAMIDKVSATIILQSYMETKRNLF</sequence>
<dbReference type="OrthoDB" id="9796140at2"/>
<dbReference type="GO" id="GO:0000967">
    <property type="term" value="P:rRNA 5'-end processing"/>
    <property type="evidence" value="ECO:0007669"/>
    <property type="project" value="UniProtKB-UniRule"/>
</dbReference>
<gene>
    <name evidence="7" type="ORF">ALGA_2544</name>
</gene>
<evidence type="ECO:0000256" key="2">
    <source>
        <dbReference type="ARBA" id="ARBA00022517"/>
    </source>
</evidence>
<accession>A0A1Y1CKF2</accession>
<comment type="function">
    <text evidence="5">Could be a nuclease involved in processing of the 5'-end of pre-16S rRNA.</text>
</comment>
<dbReference type="AlphaFoldDB" id="A0A1Y1CKF2"/>
<reference evidence="8" key="2">
    <citation type="journal article" date="2020" name="Antonie Van Leeuwenhoek">
        <title>Labilibaculum antarcticum sp. nov., a novel facultative anaerobic, psychrotorelant bacterium isolated from marine sediment of Antarctica.</title>
        <authorList>
            <person name="Watanabe M."/>
            <person name="Kojima H."/>
            <person name="Fukui M."/>
        </authorList>
    </citation>
    <scope>NUCLEOTIDE SEQUENCE [LARGE SCALE GENOMIC DNA]</scope>
    <source>
        <strain evidence="8">SPP2</strain>
    </source>
</reference>
<dbReference type="Gene3D" id="3.30.420.140">
    <property type="entry name" value="YqgF/RNase H-like domain"/>
    <property type="match status" value="1"/>
</dbReference>
<keyword evidence="3 5" id="KW-0540">Nuclease</keyword>
<comment type="subcellular location">
    <subcellularLocation>
        <location evidence="5">Cytoplasm</location>
    </subcellularLocation>
</comment>
<dbReference type="RefSeq" id="WP_096429705.1">
    <property type="nucleotide sequence ID" value="NZ_AP018042.1"/>
</dbReference>
<dbReference type="PANTHER" id="PTHR33317:SF4">
    <property type="entry name" value="POLYNUCLEOTIDYL TRANSFERASE, RIBONUCLEASE H-LIKE SUPERFAMILY PROTEIN"/>
    <property type="match status" value="1"/>
</dbReference>
<evidence type="ECO:0000313" key="7">
    <source>
        <dbReference type="EMBL" id="BAX80866.1"/>
    </source>
</evidence>
<dbReference type="InterPro" id="IPR006641">
    <property type="entry name" value="YqgF/RNaseH-like_dom"/>
</dbReference>
<dbReference type="CDD" id="cd16964">
    <property type="entry name" value="YqgF"/>
    <property type="match status" value="1"/>
</dbReference>
<organism evidence="7 8">
    <name type="scientific">Labilibaculum antarcticum</name>
    <dbReference type="NCBI Taxonomy" id="1717717"/>
    <lineage>
        <taxon>Bacteria</taxon>
        <taxon>Pseudomonadati</taxon>
        <taxon>Bacteroidota</taxon>
        <taxon>Bacteroidia</taxon>
        <taxon>Marinilabiliales</taxon>
        <taxon>Marinifilaceae</taxon>
        <taxon>Labilibaculum</taxon>
    </lineage>
</organism>
<evidence type="ECO:0000256" key="1">
    <source>
        <dbReference type="ARBA" id="ARBA00022490"/>
    </source>
</evidence>
<dbReference type="NCBIfam" id="TIGR00250">
    <property type="entry name" value="RNAse_H_YqgF"/>
    <property type="match status" value="1"/>
</dbReference>
<dbReference type="GO" id="GO:0005829">
    <property type="term" value="C:cytosol"/>
    <property type="evidence" value="ECO:0007669"/>
    <property type="project" value="TreeGrafter"/>
</dbReference>
<evidence type="ECO:0000256" key="3">
    <source>
        <dbReference type="ARBA" id="ARBA00022722"/>
    </source>
</evidence>
<feature type="domain" description="YqgF/RNase H-like" evidence="6">
    <location>
        <begin position="2"/>
        <end position="100"/>
    </location>
</feature>
<dbReference type="Proteomes" id="UP000218267">
    <property type="component" value="Chromosome"/>
</dbReference>
<dbReference type="PANTHER" id="PTHR33317">
    <property type="entry name" value="POLYNUCLEOTIDYL TRANSFERASE, RIBONUCLEASE H-LIKE SUPERFAMILY PROTEIN"/>
    <property type="match status" value="1"/>
</dbReference>
<protein>
    <recommendedName>
        <fullName evidence="5">Putative pre-16S rRNA nuclease</fullName>
        <ecNumber evidence="5">3.1.-.-</ecNumber>
    </recommendedName>
</protein>